<protein>
    <submittedName>
        <fullName evidence="2">Uncharacterized protein</fullName>
    </submittedName>
</protein>
<organism evidence="2 3">
    <name type="scientific">Blumeria hordei</name>
    <name type="common">Barley powdery mildew</name>
    <name type="synonym">Blumeria graminis f. sp. hordei</name>
    <dbReference type="NCBI Taxonomy" id="2867405"/>
    <lineage>
        <taxon>Eukaryota</taxon>
        <taxon>Fungi</taxon>
        <taxon>Dikarya</taxon>
        <taxon>Ascomycota</taxon>
        <taxon>Pezizomycotina</taxon>
        <taxon>Leotiomycetes</taxon>
        <taxon>Erysiphales</taxon>
        <taxon>Erysiphaceae</taxon>
        <taxon>Blumeria</taxon>
    </lineage>
</organism>
<feature type="compositionally biased region" description="Polar residues" evidence="1">
    <location>
        <begin position="196"/>
        <end position="227"/>
    </location>
</feature>
<reference evidence="2 3" key="1">
    <citation type="submission" date="2017-11" db="EMBL/GenBank/DDBJ databases">
        <authorList>
            <person name="Kracher B."/>
        </authorList>
    </citation>
    <scope>NUCLEOTIDE SEQUENCE [LARGE SCALE GENOMIC DNA]</scope>
    <source>
        <strain evidence="2 3">RACE1</strain>
    </source>
</reference>
<gene>
    <name evidence="2" type="ORF">BLGHR1_16367</name>
</gene>
<name>A0A383UYW7_BLUHO</name>
<evidence type="ECO:0000313" key="3">
    <source>
        <dbReference type="Proteomes" id="UP000275772"/>
    </source>
</evidence>
<feature type="region of interest" description="Disordered" evidence="1">
    <location>
        <begin position="738"/>
        <end position="763"/>
    </location>
</feature>
<evidence type="ECO:0000256" key="1">
    <source>
        <dbReference type="SAM" id="MobiDB-lite"/>
    </source>
</evidence>
<dbReference type="EMBL" id="UNSH01000081">
    <property type="protein sequence ID" value="SZF05564.1"/>
    <property type="molecule type" value="Genomic_DNA"/>
</dbReference>
<feature type="region of interest" description="Disordered" evidence="1">
    <location>
        <begin position="131"/>
        <end position="164"/>
    </location>
</feature>
<evidence type="ECO:0000313" key="2">
    <source>
        <dbReference type="EMBL" id="SZF05564.1"/>
    </source>
</evidence>
<dbReference type="VEuPathDB" id="FungiDB:BLGHR1_16367"/>
<sequence length="855" mass="96174">MSSSKRVRTPVNQVYNSIVSAKKNIMGTPKQSIKKHATYGKKSSSKKISHDRVWEWDKILKEQSIEDNVNIPNNQHVDRDSKAPIEKQRCKLSTGTDNHDTIFIEKSEPLSRKPKISVDTINNSSDCLELENKSRRKRRKKSISSSLSVKSTTHSKNLSKKARNFPVRSKLEDISKHDKFEKQVLSISNEKCLPSINHNSNQGKTTPKSSEQPKNFPLTQGQNQSNLPLVPRTPDNAHNLEIPSSQSPGTPLLLSYQGIRKATSSPKEKQAITPTRTNAKKNTAVSTQKGTNFRINDSYFSTTDINFTNNLPSTPSPLKKRCTCVKTIPDTFSGISQINNLISPTTLSYQKCSENCVYNSQSVKFFGLAAQKPFEIPGAEDQTNENQLKPPEFEKKIEIPDSEAESEEELEYGNNLPARQEGSIEEINLESTFTPKNQSYYIEAYPSSVDPSSEMTKNINNLEGRSKSRYVETIESQTHLEVARLVAPGEYLEAARREEELPSSKMFSTTGNFKTFGGSLKEDCNQNKIIQYVSPQNLSPQFVTQMAPITRDSDVFISIDSQRITEIMNRTRNHELRRYKLPTSVRRVWLYERSPVSAVKYVAEISSAKRPGDIIDPVGIGNMAFNAKKKTTSWIAYEILGLYELASSFTLNELQAREWLTIAPDPKEWINVQPAVVDELVANIKRDMFDGIPDSNPPMPITDAQHFKDPFFTTAEDLTQFLSSQDHSNDQIKNNETISSARKIKETSPKFRSGTYASSQATTVDLTQAQTPSHGSNIDYVSESPLQSHSISSPLRLPRLQINHAPRYSKQETNNDFLMESPQPFTKSQLLPESLFNGFPSIPISEDIEDEGGNK</sequence>
<feature type="compositionally biased region" description="Low complexity" evidence="1">
    <location>
        <begin position="143"/>
        <end position="156"/>
    </location>
</feature>
<feature type="region of interest" description="Disordered" evidence="1">
    <location>
        <begin position="191"/>
        <end position="287"/>
    </location>
</feature>
<accession>A0A383UYW7</accession>
<dbReference type="AlphaFoldDB" id="A0A383UYW7"/>
<dbReference type="Proteomes" id="UP000275772">
    <property type="component" value="Unassembled WGS sequence"/>
</dbReference>
<feature type="compositionally biased region" description="Polar residues" evidence="1">
    <location>
        <begin position="272"/>
        <end position="287"/>
    </location>
</feature>
<proteinExistence type="predicted"/>